<keyword evidence="3" id="KW-0045">Antibiotic biosynthesis</keyword>
<dbReference type="GO" id="GO:0017000">
    <property type="term" value="P:antibiotic biosynthetic process"/>
    <property type="evidence" value="ECO:0007669"/>
    <property type="project" value="UniProtKB-KW"/>
</dbReference>
<dbReference type="EMBL" id="AUXZ01000082">
    <property type="protein sequence ID" value="KZN49262.1"/>
    <property type="molecule type" value="Genomic_DNA"/>
</dbReference>
<dbReference type="GO" id="GO:0016706">
    <property type="term" value="F:2-oxoglutarate-dependent dioxygenase activity"/>
    <property type="evidence" value="ECO:0007669"/>
    <property type="project" value="UniProtKB-ARBA"/>
</dbReference>
<dbReference type="PANTHER" id="PTHR10696:SF56">
    <property type="entry name" value="TAUD_TFDA-LIKE DOMAIN-CONTAINING PROTEIN"/>
    <property type="match status" value="1"/>
</dbReference>
<evidence type="ECO:0000259" key="4">
    <source>
        <dbReference type="Pfam" id="PF02668"/>
    </source>
</evidence>
<evidence type="ECO:0000313" key="5">
    <source>
        <dbReference type="EMBL" id="KZN49262.1"/>
    </source>
</evidence>
<dbReference type="InterPro" id="IPR050411">
    <property type="entry name" value="AlphaKG_dependent_hydroxylases"/>
</dbReference>
<evidence type="ECO:0000256" key="2">
    <source>
        <dbReference type="ARBA" id="ARBA00023002"/>
    </source>
</evidence>
<dbReference type="Proteomes" id="UP000076503">
    <property type="component" value="Unassembled WGS sequence"/>
</dbReference>
<gene>
    <name evidence="5" type="ORF">N476_19635</name>
</gene>
<dbReference type="InterPro" id="IPR042098">
    <property type="entry name" value="TauD-like_sf"/>
</dbReference>
<sequence>MNINNVIAEEAERSITTSFISPEQSLPLVITAKNTSINLVEWAEKNKTYITAKKEQYGAVLFRGFDVDSAEVFEQVIKATSSQAIKYMERSSPRDTVSGNIYTSTSQPKENEIFLHTEQSFNLTFPLHIYFNCHIEAESGGCTPLADTRKIFQRIPEDIRNKFIEKGYLYQRNFMKYMYVSWQNCYQTEDKEQVENYCRNNKIDFLWGDDDITLTTRQVRPMVSKHPATNENCWFNHCTFFNLATLDTEMQNFLRESYSNQELPNHTFYGDGSQIEPEVIETLIQAYEAEKVTFQWQVGDVLMVDNMLVAHGRESFSGERLVLTGMSEPCLLAEVKLSMPA</sequence>
<comment type="caution">
    <text evidence="5">The sequence shown here is derived from an EMBL/GenBank/DDBJ whole genome shotgun (WGS) entry which is preliminary data.</text>
</comment>
<reference evidence="5 6" key="1">
    <citation type="submission" date="2013-07" db="EMBL/GenBank/DDBJ databases">
        <title>Comparative Genomic and Metabolomic Analysis of Twelve Strains of Pseudoalteromonas luteoviolacea.</title>
        <authorList>
            <person name="Vynne N.G."/>
            <person name="Mansson M."/>
            <person name="Gram L."/>
        </authorList>
    </citation>
    <scope>NUCLEOTIDE SEQUENCE [LARGE SCALE GENOMIC DNA]</scope>
    <source>
        <strain evidence="5 6">H33</strain>
    </source>
</reference>
<dbReference type="AlphaFoldDB" id="A0A161Y0J1"/>
<evidence type="ECO:0000313" key="6">
    <source>
        <dbReference type="Proteomes" id="UP000076503"/>
    </source>
</evidence>
<keyword evidence="2" id="KW-0560">Oxidoreductase</keyword>
<accession>A0A161Y0J1</accession>
<dbReference type="Gene3D" id="3.60.130.10">
    <property type="entry name" value="Clavaminate synthase-like"/>
    <property type="match status" value="1"/>
</dbReference>
<name>A0A161Y0J1_9GAMM</name>
<comment type="cofactor">
    <cofactor evidence="1">
        <name>Fe(2+)</name>
        <dbReference type="ChEBI" id="CHEBI:29033"/>
    </cofactor>
</comment>
<dbReference type="InterPro" id="IPR003819">
    <property type="entry name" value="TauD/TfdA-like"/>
</dbReference>
<dbReference type="Pfam" id="PF02668">
    <property type="entry name" value="TauD"/>
    <property type="match status" value="1"/>
</dbReference>
<dbReference type="SUPFAM" id="SSF51197">
    <property type="entry name" value="Clavaminate synthase-like"/>
    <property type="match status" value="1"/>
</dbReference>
<evidence type="ECO:0000256" key="1">
    <source>
        <dbReference type="ARBA" id="ARBA00001954"/>
    </source>
</evidence>
<dbReference type="PATRIC" id="fig|1365251.3.peg.3239"/>
<dbReference type="PANTHER" id="PTHR10696">
    <property type="entry name" value="GAMMA-BUTYROBETAINE HYDROXYLASE-RELATED"/>
    <property type="match status" value="1"/>
</dbReference>
<dbReference type="RefSeq" id="WP_231098121.1">
    <property type="nucleotide sequence ID" value="NZ_AUXZ01000082.1"/>
</dbReference>
<organism evidence="5 6">
    <name type="scientific">Pseudoalteromonas luteoviolacea H33</name>
    <dbReference type="NCBI Taxonomy" id="1365251"/>
    <lineage>
        <taxon>Bacteria</taxon>
        <taxon>Pseudomonadati</taxon>
        <taxon>Pseudomonadota</taxon>
        <taxon>Gammaproteobacteria</taxon>
        <taxon>Alteromonadales</taxon>
        <taxon>Pseudoalteromonadaceae</taxon>
        <taxon>Pseudoalteromonas</taxon>
    </lineage>
</organism>
<feature type="domain" description="TauD/TfdA-like" evidence="4">
    <location>
        <begin position="32"/>
        <end position="324"/>
    </location>
</feature>
<proteinExistence type="predicted"/>
<protein>
    <recommendedName>
        <fullName evidence="4">TauD/TfdA-like domain-containing protein</fullName>
    </recommendedName>
</protein>
<evidence type="ECO:0000256" key="3">
    <source>
        <dbReference type="ARBA" id="ARBA00023194"/>
    </source>
</evidence>